<evidence type="ECO:0000256" key="1">
    <source>
        <dbReference type="ARBA" id="ARBA00001946"/>
    </source>
</evidence>
<dbReference type="EMBL" id="HM114315">
    <property type="protein sequence ID" value="ADJ19452.1"/>
    <property type="molecule type" value="Genomic_DNA"/>
</dbReference>
<keyword evidence="4" id="KW-0255">Endonuclease</keyword>
<evidence type="ECO:0000256" key="2">
    <source>
        <dbReference type="ARBA" id="ARBA00022842"/>
    </source>
</evidence>
<keyword evidence="2" id="KW-0460">Magnesium</keyword>
<dbReference type="Proteomes" id="UP000000330">
    <property type="component" value="Segment"/>
</dbReference>
<protein>
    <submittedName>
        <fullName evidence="4">Putative Seg-like homing endonuclease GIY-YIG family</fullName>
    </submittedName>
</protein>
<evidence type="ECO:0000259" key="3">
    <source>
        <dbReference type="PROSITE" id="PS50164"/>
    </source>
</evidence>
<reference evidence="4 5" key="1">
    <citation type="journal article" date="2010" name="Virol. J.">
        <title>Genomes of the T4-related bacteriophages as windows on microbial genome evolution.</title>
        <authorList>
            <person name="Petrov V.M."/>
            <person name="Ratnayaka S."/>
            <person name="Nolan J.M."/>
            <person name="Miller E.S."/>
            <person name="Karam J.D."/>
        </authorList>
    </citation>
    <scope>NUCLEOTIDE SEQUENCE [LARGE SCALE GENOMIC DNA]</scope>
    <source>
        <strain evidence="4">Acj133</strain>
    </source>
</reference>
<gene>
    <name evidence="4" type="ORF">Acj133p137</name>
</gene>
<dbReference type="PROSITE" id="PS50164">
    <property type="entry name" value="GIY_YIG"/>
    <property type="match status" value="1"/>
</dbReference>
<accession>D9I671</accession>
<dbReference type="InterPro" id="IPR000305">
    <property type="entry name" value="GIY-YIG_endonuc"/>
</dbReference>
<name>D9I671_9CAUD</name>
<dbReference type="CDD" id="cd10444">
    <property type="entry name" value="GIY-YIG_SegABCDEFG"/>
    <property type="match status" value="1"/>
</dbReference>
<sequence>MHFYTYKITNLINGKIYVGVHKTANLEDGYMGSGKILKRSISKHGIENFKKDILMMHDSEEEMFEIESLIVDQDFIDRSDTYNIKLGGQGGWDHLNKDAQEMSKRARLAGNARQRKRLEIPGYNEKFISNMSLSAIKMWTNPGYRELVSNSIKDAFDKNGHPWSGRRHKPESIEKVKKTFTEIEHQKGEKNSQFGKMWIHSLEERKSTRINKNDPIPKGWIKGRKMFK</sequence>
<dbReference type="InterPro" id="IPR035901">
    <property type="entry name" value="GIY-YIG_endonuc_sf"/>
</dbReference>
<keyword evidence="5" id="KW-1185">Reference proteome</keyword>
<proteinExistence type="predicted"/>
<evidence type="ECO:0000313" key="5">
    <source>
        <dbReference type="Proteomes" id="UP000000330"/>
    </source>
</evidence>
<keyword evidence="4" id="KW-0540">Nuclease</keyword>
<dbReference type="Gene3D" id="3.40.1440.10">
    <property type="entry name" value="GIY-YIG endonuclease"/>
    <property type="match status" value="1"/>
</dbReference>
<dbReference type="KEGG" id="vg:10323245"/>
<organism evidence="4 5">
    <name type="scientific">Acinetobacter phage 133</name>
    <dbReference type="NCBI Taxonomy" id="2919552"/>
    <lineage>
        <taxon>Viruses</taxon>
        <taxon>Duplodnaviria</taxon>
        <taxon>Heunggongvirae</taxon>
        <taxon>Uroviricota</taxon>
        <taxon>Caudoviricetes</taxon>
        <taxon>Pantevenvirales</taxon>
        <taxon>Straboviridae</taxon>
        <taxon>Tevenvirinae</taxon>
        <taxon>Centumtrigintavirus</taxon>
        <taxon>Centumtrigintavirus cv133</taxon>
        <taxon>Acinetobacter virus 133</taxon>
    </lineage>
</organism>
<feature type="domain" description="GIY-YIG" evidence="3">
    <location>
        <begin position="1"/>
        <end position="84"/>
    </location>
</feature>
<dbReference type="GeneID" id="10323245"/>
<dbReference type="RefSeq" id="YP_004300718.1">
    <property type="nucleotide sequence ID" value="NC_015250.1"/>
</dbReference>
<comment type="cofactor">
    <cofactor evidence="1">
        <name>Mg(2+)</name>
        <dbReference type="ChEBI" id="CHEBI:18420"/>
    </cofactor>
</comment>
<keyword evidence="4" id="KW-0378">Hydrolase</keyword>
<evidence type="ECO:0000313" key="4">
    <source>
        <dbReference type="EMBL" id="ADJ19452.1"/>
    </source>
</evidence>
<dbReference type="SUPFAM" id="SSF82771">
    <property type="entry name" value="GIY-YIG endonuclease"/>
    <property type="match status" value="1"/>
</dbReference>
<dbReference type="SMART" id="SM00465">
    <property type="entry name" value="GIYc"/>
    <property type="match status" value="1"/>
</dbReference>
<dbReference type="GO" id="GO:0004519">
    <property type="term" value="F:endonuclease activity"/>
    <property type="evidence" value="ECO:0007669"/>
    <property type="project" value="UniProtKB-KW"/>
</dbReference>